<dbReference type="Gene3D" id="3.10.450.530">
    <property type="entry name" value="Ribonuclease toxin, BrnT, of type II toxin-antitoxin system"/>
    <property type="match status" value="1"/>
</dbReference>
<dbReference type="InterPro" id="IPR038573">
    <property type="entry name" value="BrnT_sf"/>
</dbReference>
<evidence type="ECO:0000313" key="1">
    <source>
        <dbReference type="EMBL" id="PJC31041.1"/>
    </source>
</evidence>
<dbReference type="Proteomes" id="UP000231383">
    <property type="component" value="Unassembled WGS sequence"/>
</dbReference>
<evidence type="ECO:0000313" key="2">
    <source>
        <dbReference type="Proteomes" id="UP000231383"/>
    </source>
</evidence>
<evidence type="ECO:0008006" key="3">
    <source>
        <dbReference type="Google" id="ProtNLM"/>
    </source>
</evidence>
<sequence>MLDLRKVLGFEWDEGNIEKSYEKHGVSMRESEELFTDEDVLFIEDVKHSQEEKRFIAIGKIAEGTVLFCAFTVRGNTIRIISSRKANKRERRQYEKT</sequence>
<dbReference type="Pfam" id="PF04365">
    <property type="entry name" value="BrnT_toxin"/>
    <property type="match status" value="1"/>
</dbReference>
<dbReference type="AlphaFoldDB" id="A0A2M8EXW6"/>
<protein>
    <recommendedName>
        <fullName evidence="3">BrnT family toxin</fullName>
    </recommendedName>
</protein>
<reference evidence="2" key="1">
    <citation type="submission" date="2017-09" db="EMBL/GenBank/DDBJ databases">
        <title>Depth-based differentiation of microbial function through sediment-hosted aquifers and enrichment of novel symbionts in the deep terrestrial subsurface.</title>
        <authorList>
            <person name="Probst A.J."/>
            <person name="Ladd B."/>
            <person name="Jarett J.K."/>
            <person name="Geller-Mcgrath D.E."/>
            <person name="Sieber C.M.K."/>
            <person name="Emerson J.B."/>
            <person name="Anantharaman K."/>
            <person name="Thomas B.C."/>
            <person name="Malmstrom R."/>
            <person name="Stieglmeier M."/>
            <person name="Klingl A."/>
            <person name="Woyke T."/>
            <person name="Ryan C.M."/>
            <person name="Banfield J.F."/>
        </authorList>
    </citation>
    <scope>NUCLEOTIDE SEQUENCE [LARGE SCALE GENOMIC DNA]</scope>
</reference>
<name>A0A2M8EXW6_9BACT</name>
<dbReference type="EMBL" id="PFSC01000121">
    <property type="protein sequence ID" value="PJC31041.1"/>
    <property type="molecule type" value="Genomic_DNA"/>
</dbReference>
<proteinExistence type="predicted"/>
<dbReference type="InterPro" id="IPR007460">
    <property type="entry name" value="BrnT_toxin"/>
</dbReference>
<accession>A0A2M8EXW6</accession>
<organism evidence="1 2">
    <name type="scientific">Candidatus Roizmanbacteria bacterium CG_4_9_14_0_2_um_filter_39_13</name>
    <dbReference type="NCBI Taxonomy" id="1974839"/>
    <lineage>
        <taxon>Bacteria</taxon>
        <taxon>Candidatus Roizmaniibacteriota</taxon>
    </lineage>
</organism>
<comment type="caution">
    <text evidence="1">The sequence shown here is derived from an EMBL/GenBank/DDBJ whole genome shotgun (WGS) entry which is preliminary data.</text>
</comment>
<gene>
    <name evidence="1" type="ORF">CO051_04410</name>
</gene>